<accession>A0AA86PYJ1</accession>
<name>A0AA86PYJ1_9EUKA</name>
<dbReference type="EMBL" id="CAXDID020000068">
    <property type="protein sequence ID" value="CAL6013246.1"/>
    <property type="molecule type" value="Genomic_DNA"/>
</dbReference>
<dbReference type="AlphaFoldDB" id="A0AA86PYJ1"/>
<sequence length="103" mass="11989">MKRILPQVLSRINTQPVTIPPSPANNSEILYQKYNSTSEFLSVNLTVFQFKMKELQSETAVLSKKIIRIENYLNEKINLSLKCCENNMKIILRNVKAIQMRDM</sequence>
<proteinExistence type="predicted"/>
<keyword evidence="3" id="KW-1185">Reference proteome</keyword>
<evidence type="ECO:0000313" key="1">
    <source>
        <dbReference type="EMBL" id="CAI9948659.1"/>
    </source>
</evidence>
<dbReference type="EMBL" id="CATOUU010000790">
    <property type="protein sequence ID" value="CAI9948659.1"/>
    <property type="molecule type" value="Genomic_DNA"/>
</dbReference>
<dbReference type="Proteomes" id="UP001642409">
    <property type="component" value="Unassembled WGS sequence"/>
</dbReference>
<protein>
    <submittedName>
        <fullName evidence="2">Hypothetical_protein</fullName>
    </submittedName>
</protein>
<gene>
    <name evidence="2" type="ORF">HINF_LOCUS23693</name>
    <name evidence="1" type="ORF">HINF_LOCUS36304</name>
</gene>
<evidence type="ECO:0000313" key="2">
    <source>
        <dbReference type="EMBL" id="CAL6013246.1"/>
    </source>
</evidence>
<organism evidence="1">
    <name type="scientific">Hexamita inflata</name>
    <dbReference type="NCBI Taxonomy" id="28002"/>
    <lineage>
        <taxon>Eukaryota</taxon>
        <taxon>Metamonada</taxon>
        <taxon>Diplomonadida</taxon>
        <taxon>Hexamitidae</taxon>
        <taxon>Hexamitinae</taxon>
        <taxon>Hexamita</taxon>
    </lineage>
</organism>
<reference evidence="2 3" key="2">
    <citation type="submission" date="2024-07" db="EMBL/GenBank/DDBJ databases">
        <authorList>
            <person name="Akdeniz Z."/>
        </authorList>
    </citation>
    <scope>NUCLEOTIDE SEQUENCE [LARGE SCALE GENOMIC DNA]</scope>
</reference>
<reference evidence="1" key="1">
    <citation type="submission" date="2023-06" db="EMBL/GenBank/DDBJ databases">
        <authorList>
            <person name="Kurt Z."/>
        </authorList>
    </citation>
    <scope>NUCLEOTIDE SEQUENCE</scope>
</reference>
<evidence type="ECO:0000313" key="3">
    <source>
        <dbReference type="Proteomes" id="UP001642409"/>
    </source>
</evidence>
<comment type="caution">
    <text evidence="1">The sequence shown here is derived from an EMBL/GenBank/DDBJ whole genome shotgun (WGS) entry which is preliminary data.</text>
</comment>